<evidence type="ECO:0000256" key="1">
    <source>
        <dbReference type="ARBA" id="ARBA00004442"/>
    </source>
</evidence>
<evidence type="ECO:0000256" key="5">
    <source>
        <dbReference type="ARBA" id="ARBA00022692"/>
    </source>
</evidence>
<evidence type="ECO:0000256" key="4">
    <source>
        <dbReference type="ARBA" id="ARBA00022452"/>
    </source>
</evidence>
<dbReference type="Proteomes" id="UP000886881">
    <property type="component" value="Unassembled WGS sequence"/>
</dbReference>
<keyword evidence="4" id="KW-1134">Transmembrane beta strand</keyword>
<dbReference type="InterPro" id="IPR051906">
    <property type="entry name" value="TolC-like"/>
</dbReference>
<evidence type="ECO:0000313" key="9">
    <source>
        <dbReference type="EMBL" id="HIT46257.1"/>
    </source>
</evidence>
<keyword evidence="6" id="KW-0472">Membrane</keyword>
<evidence type="ECO:0000256" key="6">
    <source>
        <dbReference type="ARBA" id="ARBA00023136"/>
    </source>
</evidence>
<organism evidence="9 10">
    <name type="scientific">Candidatus Cryptobacteroides merdipullorum</name>
    <dbReference type="NCBI Taxonomy" id="2840771"/>
    <lineage>
        <taxon>Bacteria</taxon>
        <taxon>Pseudomonadati</taxon>
        <taxon>Bacteroidota</taxon>
        <taxon>Bacteroidia</taxon>
        <taxon>Bacteroidales</taxon>
        <taxon>Candidatus Cryptobacteroides</taxon>
    </lineage>
</organism>
<dbReference type="Pfam" id="PF02321">
    <property type="entry name" value="OEP"/>
    <property type="match status" value="2"/>
</dbReference>
<dbReference type="PANTHER" id="PTHR30026">
    <property type="entry name" value="OUTER MEMBRANE PROTEIN TOLC"/>
    <property type="match status" value="1"/>
</dbReference>
<dbReference type="PANTHER" id="PTHR30026:SF20">
    <property type="entry name" value="OUTER MEMBRANE PROTEIN TOLC"/>
    <property type="match status" value="1"/>
</dbReference>
<dbReference type="InterPro" id="IPR003423">
    <property type="entry name" value="OMP_efflux"/>
</dbReference>
<keyword evidence="3" id="KW-0813">Transport</keyword>
<dbReference type="EMBL" id="DVLC01000004">
    <property type="protein sequence ID" value="HIT46257.1"/>
    <property type="molecule type" value="Genomic_DNA"/>
</dbReference>
<evidence type="ECO:0000256" key="7">
    <source>
        <dbReference type="ARBA" id="ARBA00023237"/>
    </source>
</evidence>
<protein>
    <submittedName>
        <fullName evidence="9">TolC family protein</fullName>
    </submittedName>
</protein>
<comment type="caution">
    <text evidence="9">The sequence shown here is derived from an EMBL/GenBank/DDBJ whole genome shotgun (WGS) entry which is preliminary data.</text>
</comment>
<keyword evidence="7" id="KW-0998">Cell outer membrane</keyword>
<name>A0A9D1GMW5_9BACT</name>
<feature type="chain" id="PRO_5038832428" evidence="8">
    <location>
        <begin position="20"/>
        <end position="443"/>
    </location>
</feature>
<dbReference type="GO" id="GO:0015288">
    <property type="term" value="F:porin activity"/>
    <property type="evidence" value="ECO:0007669"/>
    <property type="project" value="TreeGrafter"/>
</dbReference>
<evidence type="ECO:0000313" key="10">
    <source>
        <dbReference type="Proteomes" id="UP000886881"/>
    </source>
</evidence>
<evidence type="ECO:0000256" key="2">
    <source>
        <dbReference type="ARBA" id="ARBA00007613"/>
    </source>
</evidence>
<gene>
    <name evidence="9" type="ORF">IAC35_00170</name>
</gene>
<dbReference type="GO" id="GO:0009279">
    <property type="term" value="C:cell outer membrane"/>
    <property type="evidence" value="ECO:0007669"/>
    <property type="project" value="UniProtKB-SubCell"/>
</dbReference>
<reference evidence="9" key="2">
    <citation type="journal article" date="2021" name="PeerJ">
        <title>Extensive microbial diversity within the chicken gut microbiome revealed by metagenomics and culture.</title>
        <authorList>
            <person name="Gilroy R."/>
            <person name="Ravi A."/>
            <person name="Getino M."/>
            <person name="Pursley I."/>
            <person name="Horton D.L."/>
            <person name="Alikhan N.F."/>
            <person name="Baker D."/>
            <person name="Gharbi K."/>
            <person name="Hall N."/>
            <person name="Watson M."/>
            <person name="Adriaenssens E.M."/>
            <person name="Foster-Nyarko E."/>
            <person name="Jarju S."/>
            <person name="Secka A."/>
            <person name="Antonio M."/>
            <person name="Oren A."/>
            <person name="Chaudhuri R.R."/>
            <person name="La Ragione R."/>
            <person name="Hildebrand F."/>
            <person name="Pallen M.J."/>
        </authorList>
    </citation>
    <scope>NUCLEOTIDE SEQUENCE</scope>
    <source>
        <strain evidence="9">ChiHecec2B26-709</strain>
    </source>
</reference>
<proteinExistence type="inferred from homology"/>
<feature type="signal peptide" evidence="8">
    <location>
        <begin position="1"/>
        <end position="19"/>
    </location>
</feature>
<accession>A0A9D1GMW5</accession>
<dbReference type="GO" id="GO:0015562">
    <property type="term" value="F:efflux transmembrane transporter activity"/>
    <property type="evidence" value="ECO:0007669"/>
    <property type="project" value="InterPro"/>
</dbReference>
<evidence type="ECO:0000256" key="3">
    <source>
        <dbReference type="ARBA" id="ARBA00022448"/>
    </source>
</evidence>
<dbReference type="GO" id="GO:1990281">
    <property type="term" value="C:efflux pump complex"/>
    <property type="evidence" value="ECO:0007669"/>
    <property type="project" value="TreeGrafter"/>
</dbReference>
<keyword evidence="5" id="KW-0812">Transmembrane</keyword>
<dbReference type="SUPFAM" id="SSF56954">
    <property type="entry name" value="Outer membrane efflux proteins (OEP)"/>
    <property type="match status" value="1"/>
</dbReference>
<evidence type="ECO:0000256" key="8">
    <source>
        <dbReference type="SAM" id="SignalP"/>
    </source>
</evidence>
<dbReference type="AlphaFoldDB" id="A0A9D1GMW5"/>
<sequence>MKRNFLLALLLAFPAAALSAQEAHQGPWTLEECVEYALENNISVRQSEVSLQQKEVELNTAKNRRLPGVSASASENLSFGRGLTADNTYTNSNTTSTSFSLGAEIPIFQGFDINNGIKLGKLGLAAATEDLEKARDDIRVSVAQAYVEILYNQEMYKVAAAQAEHDAGLLEQVKARKLAGKASEAEVSAQQATLAQSRLSETQAANNLQLALLDLTQLLELPSPEGFDIVTPSVESFELQLLENPESVYAQAVDLKPAVKSALLNLEYAEVNIARAKGAYLPSLSLTGGIGTNYYTTSRMSSDSFADQMKNNFSQYVGLSLSIPIFARFSTRNSVRNAELSYENQRLQVESVKKSLYKEIQQAYYNAVAAQSKYTSSLESAESARLHYELTDEKYRAGKADIADYNDARNSWLSAESDFVRSKYECLFQTRLLDFYKGEEIVF</sequence>
<comment type="subcellular location">
    <subcellularLocation>
        <location evidence="1">Cell outer membrane</location>
    </subcellularLocation>
</comment>
<keyword evidence="8" id="KW-0732">Signal</keyword>
<comment type="similarity">
    <text evidence="2">Belongs to the outer membrane factor (OMF) (TC 1.B.17) family.</text>
</comment>
<dbReference type="Gene3D" id="1.20.1600.10">
    <property type="entry name" value="Outer membrane efflux proteins (OEP)"/>
    <property type="match status" value="1"/>
</dbReference>
<reference evidence="9" key="1">
    <citation type="submission" date="2020-10" db="EMBL/GenBank/DDBJ databases">
        <authorList>
            <person name="Gilroy R."/>
        </authorList>
    </citation>
    <scope>NUCLEOTIDE SEQUENCE</scope>
    <source>
        <strain evidence="9">ChiHecec2B26-709</strain>
    </source>
</reference>